<evidence type="ECO:0000313" key="2">
    <source>
        <dbReference type="EMBL" id="SUS08265.1"/>
    </source>
</evidence>
<protein>
    <submittedName>
        <fullName evidence="2">Glutathione S-transferase</fullName>
    </submittedName>
</protein>
<gene>
    <name evidence="2" type="ORF">DF3PB_6150001</name>
</gene>
<reference evidence="2" key="1">
    <citation type="submission" date="2018-07" db="EMBL/GenBank/DDBJ databases">
        <authorList>
            <person name="Quirk P.G."/>
            <person name="Krulwich T.A."/>
        </authorList>
    </citation>
    <scope>NUCLEOTIDE SEQUENCE</scope>
</reference>
<dbReference type="Pfam" id="PF13410">
    <property type="entry name" value="GST_C_2"/>
    <property type="match status" value="1"/>
</dbReference>
<evidence type="ECO:0000256" key="1">
    <source>
        <dbReference type="SAM" id="MobiDB-lite"/>
    </source>
</evidence>
<dbReference type="CDD" id="cd03205">
    <property type="entry name" value="GST_C_6"/>
    <property type="match status" value="1"/>
</dbReference>
<keyword evidence="2" id="KW-0808">Transferase</keyword>
<dbReference type="SUPFAM" id="SSF47616">
    <property type="entry name" value="GST C-terminal domain-like"/>
    <property type="match status" value="1"/>
</dbReference>
<dbReference type="AlphaFoldDB" id="A0A380TIL4"/>
<name>A0A380TIL4_9ZZZZ</name>
<organism evidence="2">
    <name type="scientific">metagenome</name>
    <dbReference type="NCBI Taxonomy" id="256318"/>
    <lineage>
        <taxon>unclassified sequences</taxon>
        <taxon>metagenomes</taxon>
    </lineage>
</organism>
<dbReference type="InterPro" id="IPR036282">
    <property type="entry name" value="Glutathione-S-Trfase_C_sf"/>
</dbReference>
<accession>A0A380TIL4</accession>
<sequence length="98" mass="11677">MLRRWESLRPSKEQSKTWASRQRDKELRGLDMLEREVPRFHPQVTIGQISVSCCLGWLDFRWGPTEDWRIGRSLLADWYSMFMNRPSMVATVPHEPTD</sequence>
<dbReference type="EMBL" id="UIDG01000574">
    <property type="protein sequence ID" value="SUS08265.1"/>
    <property type="molecule type" value="Genomic_DNA"/>
</dbReference>
<proteinExistence type="predicted"/>
<feature type="region of interest" description="Disordered" evidence="1">
    <location>
        <begin position="1"/>
        <end position="22"/>
    </location>
</feature>
<dbReference type="GO" id="GO:0016740">
    <property type="term" value="F:transferase activity"/>
    <property type="evidence" value="ECO:0007669"/>
    <property type="project" value="UniProtKB-KW"/>
</dbReference>
<dbReference type="Gene3D" id="1.20.1050.10">
    <property type="match status" value="1"/>
</dbReference>